<dbReference type="InterPro" id="IPR033704">
    <property type="entry name" value="dUTPase_trimeric"/>
</dbReference>
<dbReference type="GO" id="GO:0004190">
    <property type="term" value="F:aspartic-type endopeptidase activity"/>
    <property type="evidence" value="ECO:0007669"/>
    <property type="project" value="UniProtKB-KW"/>
</dbReference>
<dbReference type="InterPro" id="IPR029054">
    <property type="entry name" value="dUTPase-like"/>
</dbReference>
<dbReference type="Pfam" id="PF19317">
    <property type="entry name" value="Gag_p24_C"/>
    <property type="match status" value="1"/>
</dbReference>
<dbReference type="KEGG" id="bbis:104982416"/>
<evidence type="ECO:0000256" key="2">
    <source>
        <dbReference type="ARBA" id="ARBA00022750"/>
    </source>
</evidence>
<sequence length="350" mass="39051">MAKGQKFAVSKSQRHISNKWRHKQGLEGRLNKAESPAERGKLKDAIEKSIKDMTLQNFILKQLAFENANEECQSMLRPIRETGSLMEYLKASKTTGKLIKGPSSSPATKGGPNVMMLQAATSKSACIDISSPYDMELIELYNPPKIPTGYYDQIPPRTVGLILGRSSCTMRGLMVLTGVTDEDYEAEIMINVVKMGNVYLQKGEHFAQLLLWPYVKPMKASDKARQGGFGSTNLTAALSTLLKEHQKPMLTLHIQEKNFTNMLDTGTNISIIRAAEWSLDWGKVMAPSRLLGISKTDATQTFVNASYLQVFGPNQIVAYLKPYITNIPINLWGWNFLEQTKAIISLNEPF</sequence>
<keyword evidence="2" id="KW-0064">Aspartyl protease</keyword>
<evidence type="ECO:0000313" key="7">
    <source>
        <dbReference type="RefSeq" id="XP_010830081.1"/>
    </source>
</evidence>
<feature type="compositionally biased region" description="Basic residues" evidence="4">
    <location>
        <begin position="12"/>
        <end position="23"/>
    </location>
</feature>
<dbReference type="GO" id="GO:0006508">
    <property type="term" value="P:proteolysis"/>
    <property type="evidence" value="ECO:0007669"/>
    <property type="project" value="UniProtKB-KW"/>
</dbReference>
<feature type="compositionally biased region" description="Basic and acidic residues" evidence="4">
    <location>
        <begin position="24"/>
        <end position="40"/>
    </location>
</feature>
<dbReference type="AlphaFoldDB" id="A0A6P3GKS8"/>
<dbReference type="InterPro" id="IPR051592">
    <property type="entry name" value="HERV-K_Pro_peptidase_A2"/>
</dbReference>
<organism evidence="6 7">
    <name type="scientific">Bison bison bison</name>
    <name type="common">North American plains bison</name>
    <dbReference type="NCBI Taxonomy" id="43346"/>
    <lineage>
        <taxon>Eukaryota</taxon>
        <taxon>Metazoa</taxon>
        <taxon>Chordata</taxon>
        <taxon>Craniata</taxon>
        <taxon>Vertebrata</taxon>
        <taxon>Euteleostomi</taxon>
        <taxon>Mammalia</taxon>
        <taxon>Eutheria</taxon>
        <taxon>Laurasiatheria</taxon>
        <taxon>Artiodactyla</taxon>
        <taxon>Ruminantia</taxon>
        <taxon>Pecora</taxon>
        <taxon>Bovidae</taxon>
        <taxon>Bovinae</taxon>
        <taxon>Bison</taxon>
    </lineage>
</organism>
<dbReference type="Gene3D" id="2.40.70.10">
    <property type="entry name" value="Acid Proteases"/>
    <property type="match status" value="1"/>
</dbReference>
<dbReference type="Gene3D" id="1.10.1200.30">
    <property type="match status" value="1"/>
</dbReference>
<dbReference type="PROSITE" id="PS50175">
    <property type="entry name" value="ASP_PROT_RETROV"/>
    <property type="match status" value="1"/>
</dbReference>
<dbReference type="Proteomes" id="UP000515208">
    <property type="component" value="Unplaced"/>
</dbReference>
<evidence type="ECO:0000256" key="1">
    <source>
        <dbReference type="ARBA" id="ARBA00022670"/>
    </source>
</evidence>
<dbReference type="InterPro" id="IPR034170">
    <property type="entry name" value="Retropepsin-like_cat_dom"/>
</dbReference>
<dbReference type="InterPro" id="IPR001995">
    <property type="entry name" value="Peptidase_A2_cat"/>
</dbReference>
<dbReference type="InterPro" id="IPR045345">
    <property type="entry name" value="Gag_p24_C"/>
</dbReference>
<dbReference type="Gene3D" id="2.70.40.10">
    <property type="match status" value="1"/>
</dbReference>
<proteinExistence type="predicted"/>
<dbReference type="InterPro" id="IPR018061">
    <property type="entry name" value="Retropepsins"/>
</dbReference>
<dbReference type="Pfam" id="PF00077">
    <property type="entry name" value="RVP"/>
    <property type="match status" value="1"/>
</dbReference>
<reference evidence="7" key="1">
    <citation type="submission" date="2025-08" db="UniProtKB">
        <authorList>
            <consortium name="RefSeq"/>
        </authorList>
    </citation>
    <scope>IDENTIFICATION</scope>
    <source>
        <tissue evidence="7">Blood</tissue>
    </source>
</reference>
<keyword evidence="3" id="KW-0378">Hydrolase</keyword>
<evidence type="ECO:0000256" key="4">
    <source>
        <dbReference type="SAM" id="MobiDB-lite"/>
    </source>
</evidence>
<evidence type="ECO:0000259" key="5">
    <source>
        <dbReference type="PROSITE" id="PS50175"/>
    </source>
</evidence>
<name>A0A6P3GKS8_BISBB</name>
<gene>
    <name evidence="7" type="primary">LOC104982416</name>
</gene>
<accession>A0A6P3GKS8</accession>
<dbReference type="Pfam" id="PF00692">
    <property type="entry name" value="dUTPase"/>
    <property type="match status" value="1"/>
</dbReference>
<dbReference type="PANTHER" id="PTHR19422:SF123">
    <property type="entry name" value="RT1 CLASS I, LOCUS CE15"/>
    <property type="match status" value="1"/>
</dbReference>
<dbReference type="InterPro" id="IPR008916">
    <property type="entry name" value="Retrov_capsid_C"/>
</dbReference>
<keyword evidence="1" id="KW-0645">Protease</keyword>
<dbReference type="RefSeq" id="XP_010830081.1">
    <property type="nucleotide sequence ID" value="XM_010831779.1"/>
</dbReference>
<evidence type="ECO:0000313" key="6">
    <source>
        <dbReference type="Proteomes" id="UP000515208"/>
    </source>
</evidence>
<feature type="domain" description="Peptidase A2" evidence="5">
    <location>
        <begin position="259"/>
        <end position="336"/>
    </location>
</feature>
<evidence type="ECO:0000256" key="3">
    <source>
        <dbReference type="ARBA" id="ARBA00022801"/>
    </source>
</evidence>
<dbReference type="SUPFAM" id="SSF51283">
    <property type="entry name" value="dUTPase-like"/>
    <property type="match status" value="1"/>
</dbReference>
<feature type="region of interest" description="Disordered" evidence="4">
    <location>
        <begin position="1"/>
        <end position="40"/>
    </location>
</feature>
<dbReference type="PANTHER" id="PTHR19422">
    <property type="entry name" value="GAG RETROVIRAL POLYPROTEIN"/>
    <property type="match status" value="1"/>
</dbReference>
<protein>
    <submittedName>
        <fullName evidence="7">Endogenous retrovirus group K member 9 Pol protein-like</fullName>
    </submittedName>
</protein>
<dbReference type="SUPFAM" id="SSF50630">
    <property type="entry name" value="Acid proteases"/>
    <property type="match status" value="1"/>
</dbReference>
<dbReference type="CDD" id="cd05482">
    <property type="entry name" value="HIV_retropepsin_like"/>
    <property type="match status" value="1"/>
</dbReference>
<dbReference type="CDD" id="cd07557">
    <property type="entry name" value="trimeric_dUTPase"/>
    <property type="match status" value="1"/>
</dbReference>
<dbReference type="InterPro" id="IPR036157">
    <property type="entry name" value="dUTPase-like_sf"/>
</dbReference>
<dbReference type="SUPFAM" id="SSF47353">
    <property type="entry name" value="Retrovirus capsid dimerization domain-like"/>
    <property type="match status" value="1"/>
</dbReference>
<dbReference type="GeneID" id="104982416"/>
<dbReference type="InterPro" id="IPR021109">
    <property type="entry name" value="Peptidase_aspartic_dom_sf"/>
</dbReference>
<keyword evidence="6" id="KW-1185">Reference proteome</keyword>